<dbReference type="AlphaFoldDB" id="A0A7J3VTN2"/>
<comment type="caution">
    <text evidence="2">The sequence shown here is derived from an EMBL/GenBank/DDBJ whole genome shotgun (WGS) entry which is preliminary data.</text>
</comment>
<proteinExistence type="predicted"/>
<dbReference type="Gene3D" id="3.40.190.10">
    <property type="entry name" value="Periplasmic binding protein-like II"/>
    <property type="match status" value="2"/>
</dbReference>
<accession>A0A7J3VTN2</accession>
<dbReference type="PANTHER" id="PTHR30006:SF24">
    <property type="entry name" value="SLL0237 PROTEIN"/>
    <property type="match status" value="1"/>
</dbReference>
<sequence>MDYPAGFRDTDSVWHPAYTVPMVVLYNKNRVTNPDDLPKTWKDLADPKWKDRIAMDRPSILNVAGALFATLKTTMSETEWNNFLQGLAGNNPRMTSSASEAYTLVSAGEVHLAIGLLNDYLGQPAGAPVGVVWLDPMPGLPIAIAITNRAPHPNMAKLFVEWWTSWSGQESVAKTNRVPAHGGVAAATILQGLLPPGINIVAAGSEDYYANPESYATLYRQIFGS</sequence>
<evidence type="ECO:0000313" key="2">
    <source>
        <dbReference type="EMBL" id="HHM44026.1"/>
    </source>
</evidence>
<keyword evidence="1" id="KW-0732">Signal</keyword>
<dbReference type="EMBL" id="DRXH01000063">
    <property type="protein sequence ID" value="HHM44026.1"/>
    <property type="molecule type" value="Genomic_DNA"/>
</dbReference>
<dbReference type="Pfam" id="PF13343">
    <property type="entry name" value="SBP_bac_6"/>
    <property type="match status" value="1"/>
</dbReference>
<protein>
    <submittedName>
        <fullName evidence="2">Extracellular solute-binding protein</fullName>
    </submittedName>
</protein>
<dbReference type="SUPFAM" id="SSF53850">
    <property type="entry name" value="Periplasmic binding protein-like II"/>
    <property type="match status" value="1"/>
</dbReference>
<organism evidence="2">
    <name type="scientific">Caldiarchaeum subterraneum</name>
    <dbReference type="NCBI Taxonomy" id="311458"/>
    <lineage>
        <taxon>Archaea</taxon>
        <taxon>Nitrososphaerota</taxon>
        <taxon>Candidatus Caldarchaeales</taxon>
        <taxon>Candidatus Caldarchaeaceae</taxon>
        <taxon>Candidatus Caldarchaeum</taxon>
    </lineage>
</organism>
<evidence type="ECO:0000256" key="1">
    <source>
        <dbReference type="ARBA" id="ARBA00022729"/>
    </source>
</evidence>
<dbReference type="PANTHER" id="PTHR30006">
    <property type="entry name" value="THIAMINE-BINDING PERIPLASMIC PROTEIN-RELATED"/>
    <property type="match status" value="1"/>
</dbReference>
<name>A0A7J3VTN2_CALS0</name>
<reference evidence="2" key="1">
    <citation type="journal article" date="2020" name="mSystems">
        <title>Genome- and Community-Level Interaction Insights into Carbon Utilization and Element Cycling Functions of Hydrothermarchaeota in Hydrothermal Sediment.</title>
        <authorList>
            <person name="Zhou Z."/>
            <person name="Liu Y."/>
            <person name="Xu W."/>
            <person name="Pan J."/>
            <person name="Luo Z.H."/>
            <person name="Li M."/>
        </authorList>
    </citation>
    <scope>NUCLEOTIDE SEQUENCE [LARGE SCALE GENOMIC DNA]</scope>
    <source>
        <strain evidence="2">SpSt-1074</strain>
    </source>
</reference>
<gene>
    <name evidence="2" type="ORF">ENM31_01835</name>
</gene>